<proteinExistence type="predicted"/>
<keyword evidence="2" id="KW-1185">Reference proteome</keyword>
<name>D7G891_ECTSI</name>
<sequence>MLSVNARSAPLVDVFLARTPAPLCCGDPCSAWEVMQWVVDRHKLRRYCTVHVLRRLPLNQG</sequence>
<reference evidence="1 2" key="1">
    <citation type="journal article" date="2010" name="Nature">
        <title>The Ectocarpus genome and the independent evolution of multicellularity in brown algae.</title>
        <authorList>
            <person name="Cock J.M."/>
            <person name="Sterck L."/>
            <person name="Rouze P."/>
            <person name="Scornet D."/>
            <person name="Allen A.E."/>
            <person name="Amoutzias G."/>
            <person name="Anthouard V."/>
            <person name="Artiguenave F."/>
            <person name="Aury J.M."/>
            <person name="Badger J.H."/>
            <person name="Beszteri B."/>
            <person name="Billiau K."/>
            <person name="Bonnet E."/>
            <person name="Bothwell J.H."/>
            <person name="Bowler C."/>
            <person name="Boyen C."/>
            <person name="Brownlee C."/>
            <person name="Carrano C.J."/>
            <person name="Charrier B."/>
            <person name="Cho G.Y."/>
            <person name="Coelho S.M."/>
            <person name="Collen J."/>
            <person name="Corre E."/>
            <person name="Da Silva C."/>
            <person name="Delage L."/>
            <person name="Delaroque N."/>
            <person name="Dittami S.M."/>
            <person name="Doulbeau S."/>
            <person name="Elias M."/>
            <person name="Farnham G."/>
            <person name="Gachon C.M."/>
            <person name="Gschloessl B."/>
            <person name="Heesch S."/>
            <person name="Jabbari K."/>
            <person name="Jubin C."/>
            <person name="Kawai H."/>
            <person name="Kimura K."/>
            <person name="Kloareg B."/>
            <person name="Kupper F.C."/>
            <person name="Lang D."/>
            <person name="Le Bail A."/>
            <person name="Leblanc C."/>
            <person name="Lerouge P."/>
            <person name="Lohr M."/>
            <person name="Lopez P.J."/>
            <person name="Martens C."/>
            <person name="Maumus F."/>
            <person name="Michel G."/>
            <person name="Miranda-Saavedra D."/>
            <person name="Morales J."/>
            <person name="Moreau H."/>
            <person name="Motomura T."/>
            <person name="Nagasato C."/>
            <person name="Napoli C.A."/>
            <person name="Nelson D.R."/>
            <person name="Nyvall-Collen P."/>
            <person name="Peters A.F."/>
            <person name="Pommier C."/>
            <person name="Potin P."/>
            <person name="Poulain J."/>
            <person name="Quesneville H."/>
            <person name="Read B."/>
            <person name="Rensing S.A."/>
            <person name="Ritter A."/>
            <person name="Rousvoal S."/>
            <person name="Samanta M."/>
            <person name="Samson G."/>
            <person name="Schroeder D.C."/>
            <person name="Segurens B."/>
            <person name="Strittmatter M."/>
            <person name="Tonon T."/>
            <person name="Tregear J.W."/>
            <person name="Valentin K."/>
            <person name="von Dassow P."/>
            <person name="Yamagishi T."/>
            <person name="Van de Peer Y."/>
            <person name="Wincker P."/>
        </authorList>
    </citation>
    <scope>NUCLEOTIDE SEQUENCE [LARGE SCALE GENOMIC DNA]</scope>
    <source>
        <strain evidence="2">Ec32 / CCAP1310/4</strain>
    </source>
</reference>
<gene>
    <name evidence="1" type="ORF">Esi_0877_0001</name>
</gene>
<protein>
    <submittedName>
        <fullName evidence="1">Uncharacterized protein</fullName>
    </submittedName>
</protein>
<evidence type="ECO:0000313" key="2">
    <source>
        <dbReference type="Proteomes" id="UP000002630"/>
    </source>
</evidence>
<dbReference type="EMBL" id="FN649760">
    <property type="protein sequence ID" value="CBJ34028.1"/>
    <property type="molecule type" value="Genomic_DNA"/>
</dbReference>
<evidence type="ECO:0000313" key="1">
    <source>
        <dbReference type="EMBL" id="CBJ34028.1"/>
    </source>
</evidence>
<accession>D7G891</accession>
<dbReference type="Proteomes" id="UP000002630">
    <property type="component" value="Unassembled WGS sequence"/>
</dbReference>
<dbReference type="AlphaFoldDB" id="D7G891"/>
<dbReference type="InParanoid" id="D7G891"/>
<organism evidence="1 2">
    <name type="scientific">Ectocarpus siliculosus</name>
    <name type="common">Brown alga</name>
    <name type="synonym">Conferva siliculosa</name>
    <dbReference type="NCBI Taxonomy" id="2880"/>
    <lineage>
        <taxon>Eukaryota</taxon>
        <taxon>Sar</taxon>
        <taxon>Stramenopiles</taxon>
        <taxon>Ochrophyta</taxon>
        <taxon>PX clade</taxon>
        <taxon>Phaeophyceae</taxon>
        <taxon>Ectocarpales</taxon>
        <taxon>Ectocarpaceae</taxon>
        <taxon>Ectocarpus</taxon>
    </lineage>
</organism>